<feature type="compositionally biased region" description="Polar residues" evidence="1">
    <location>
        <begin position="204"/>
        <end position="217"/>
    </location>
</feature>
<evidence type="ECO:0000256" key="1">
    <source>
        <dbReference type="SAM" id="MobiDB-lite"/>
    </source>
</evidence>
<dbReference type="RefSeq" id="XP_052129498.1">
    <property type="nucleotide sequence ID" value="XM_052273538.1"/>
</dbReference>
<dbReference type="KEGG" id="foc:127750889"/>
<gene>
    <name evidence="3" type="primary">LOC127750889</name>
</gene>
<dbReference type="Proteomes" id="UP000504606">
    <property type="component" value="Unplaced"/>
</dbReference>
<organism evidence="2 3">
    <name type="scientific">Frankliniella occidentalis</name>
    <name type="common">Western flower thrips</name>
    <name type="synonym">Euthrips occidentalis</name>
    <dbReference type="NCBI Taxonomy" id="133901"/>
    <lineage>
        <taxon>Eukaryota</taxon>
        <taxon>Metazoa</taxon>
        <taxon>Ecdysozoa</taxon>
        <taxon>Arthropoda</taxon>
        <taxon>Hexapoda</taxon>
        <taxon>Insecta</taxon>
        <taxon>Pterygota</taxon>
        <taxon>Neoptera</taxon>
        <taxon>Paraneoptera</taxon>
        <taxon>Thysanoptera</taxon>
        <taxon>Terebrantia</taxon>
        <taxon>Thripoidea</taxon>
        <taxon>Thripidae</taxon>
        <taxon>Frankliniella</taxon>
    </lineage>
</organism>
<keyword evidence="2" id="KW-1185">Reference proteome</keyword>
<reference evidence="3" key="1">
    <citation type="submission" date="2025-08" db="UniProtKB">
        <authorList>
            <consortium name="RefSeq"/>
        </authorList>
    </citation>
    <scope>IDENTIFICATION</scope>
    <source>
        <tissue evidence="3">Whole organism</tissue>
    </source>
</reference>
<sequence>MRRLSVYGCSDRTSNACESANATFASECGTKKPSVYTFLYAIKELEDSYWNDCQDLENGHTCSRGQELSVMANDEVIKNLSIDLAHGQISVERFLAKTSRRIQGVYEMVLNLKMDPYQSMYPFMGMGMGMRVGIGTGTGMPPPPSSMEMMPDMMQWFGMGMPNQTPTMISNANAFHPGMDVPAANSKPTASSKPAALGRAPSADSVSTESTTISATDSKPKPKQNQSKKRKQMTISSDDDDSSQPGQKKGGDDSDVQLTEKEEEEEEEDAVAAKSGFQSFMAKLKAKQTPKHDSDDEDGQGSSGDEDKPKGKRLVGRPKGAQNRGPKRAELLEMYEQKCAENKDLKEKLKASQSENKMLKMELKKIKQNKDDETVIISSDSELEMEELSVVHLRSRPSEPKLPMSFEWNGKVKPNKPHCAEKTIPIDQDTLNRIKVEGERKHVTDLNWREEVIAFRSISTFIKS</sequence>
<feature type="region of interest" description="Disordered" evidence="1">
    <location>
        <begin position="179"/>
        <end position="329"/>
    </location>
</feature>
<dbReference type="AlphaFoldDB" id="A0A9C6X5J9"/>
<accession>A0A9C6X5J9</accession>
<name>A0A9C6X5J9_FRAOC</name>
<protein>
    <submittedName>
        <fullName evidence="3">Uncharacterized protein LOC127750889 isoform X1</fullName>
    </submittedName>
</protein>
<evidence type="ECO:0000313" key="3">
    <source>
        <dbReference type="RefSeq" id="XP_052129498.1"/>
    </source>
</evidence>
<feature type="compositionally biased region" description="Acidic residues" evidence="1">
    <location>
        <begin position="261"/>
        <end position="270"/>
    </location>
</feature>
<evidence type="ECO:0000313" key="2">
    <source>
        <dbReference type="Proteomes" id="UP000504606"/>
    </source>
</evidence>
<proteinExistence type="predicted"/>
<dbReference type="GeneID" id="127750889"/>